<dbReference type="PANTHER" id="PTHR12829:SF4">
    <property type="entry name" value="N(6)-ADENINE-SPECIFIC METHYLTRANSFERASE METTL4"/>
    <property type="match status" value="1"/>
</dbReference>
<sequence>MHDADIIRARSIDFAVLDECAYYEAIYAGNDSVPNRAFYQIDSPFWLDTQFVALSRADSRVNARSKRKRPQKASSCCVAVEKILEKAVALFASELKGNASVPYFRSNDSLKSNNYDARKLAISASSTPCLLSHYEEQYFVSKHDVKEIFLSEKNCNITDIANEIVMWKNASLDVLTIGYKDQKYILPPMSSFIINDVSASTALIKQRKRFDFILLDPPWPNGSVKRKNVYHMCKELTSVLELCVPELLLESGLFATWVTNNEKFLKFVDDMIEHFGLEKIATWRWLKVTNSLEPISAFNSHHKLPFENIVFACHPSAVSYYVEIVDEFVLISTPSAIHSRKPPLFPILQALGFIKKSAEQLELYGRYLLPQTTTIGFESCKLQNRRYFI</sequence>
<dbReference type="PROSITE" id="PS00092">
    <property type="entry name" value="N6_MTASE"/>
    <property type="match status" value="1"/>
</dbReference>
<name>A0A0N5CWS0_THECL</name>
<dbReference type="InterPro" id="IPR029063">
    <property type="entry name" value="SAM-dependent_MTases_sf"/>
</dbReference>
<dbReference type="GO" id="GO:0032259">
    <property type="term" value="P:methylation"/>
    <property type="evidence" value="ECO:0007669"/>
    <property type="project" value="InterPro"/>
</dbReference>
<dbReference type="SUPFAM" id="SSF53335">
    <property type="entry name" value="S-adenosyl-L-methionine-dependent methyltransferases"/>
    <property type="match status" value="1"/>
</dbReference>
<dbReference type="GO" id="GO:0008168">
    <property type="term" value="F:methyltransferase activity"/>
    <property type="evidence" value="ECO:0007669"/>
    <property type="project" value="InterPro"/>
</dbReference>
<dbReference type="InterPro" id="IPR007757">
    <property type="entry name" value="MT-A70-like"/>
</dbReference>
<dbReference type="GO" id="GO:0003676">
    <property type="term" value="F:nucleic acid binding"/>
    <property type="evidence" value="ECO:0007669"/>
    <property type="project" value="InterPro"/>
</dbReference>
<dbReference type="GO" id="GO:0005634">
    <property type="term" value="C:nucleus"/>
    <property type="evidence" value="ECO:0007669"/>
    <property type="project" value="TreeGrafter"/>
</dbReference>
<dbReference type="STRING" id="103827.A0A0N5CWS0"/>
<dbReference type="AlphaFoldDB" id="A0A0N5CWS0"/>
<dbReference type="InterPro" id="IPR002052">
    <property type="entry name" value="DNA_methylase_N6_adenine_CS"/>
</dbReference>
<evidence type="ECO:0000313" key="2">
    <source>
        <dbReference type="EMBL" id="VDN01954.1"/>
    </source>
</evidence>
<organism evidence="4">
    <name type="scientific">Thelazia callipaeda</name>
    <name type="common">Oriental eyeworm</name>
    <name type="synonym">Parasitic nematode</name>
    <dbReference type="NCBI Taxonomy" id="103827"/>
    <lineage>
        <taxon>Eukaryota</taxon>
        <taxon>Metazoa</taxon>
        <taxon>Ecdysozoa</taxon>
        <taxon>Nematoda</taxon>
        <taxon>Chromadorea</taxon>
        <taxon>Rhabditida</taxon>
        <taxon>Spirurina</taxon>
        <taxon>Spiruromorpha</taxon>
        <taxon>Thelazioidea</taxon>
        <taxon>Thelaziidae</taxon>
        <taxon>Thelazia</taxon>
    </lineage>
</organism>
<dbReference type="OMA" id="WRWLKVT"/>
<dbReference type="EMBL" id="UYYF01004304">
    <property type="protein sequence ID" value="VDN01954.1"/>
    <property type="molecule type" value="Genomic_DNA"/>
</dbReference>
<evidence type="ECO:0000313" key="4">
    <source>
        <dbReference type="WBParaSite" id="TCLT_0000480101-mRNA-1"/>
    </source>
</evidence>
<evidence type="ECO:0000256" key="1">
    <source>
        <dbReference type="PROSITE-ProRule" id="PRU00489"/>
    </source>
</evidence>
<dbReference type="PANTHER" id="PTHR12829">
    <property type="entry name" value="N6-ADENOSINE-METHYLTRANSFERASE"/>
    <property type="match status" value="1"/>
</dbReference>
<reference evidence="2 3" key="2">
    <citation type="submission" date="2018-11" db="EMBL/GenBank/DDBJ databases">
        <authorList>
            <consortium name="Pathogen Informatics"/>
        </authorList>
    </citation>
    <scope>NUCLEOTIDE SEQUENCE [LARGE SCALE GENOMIC DNA]</scope>
</reference>
<dbReference type="WBParaSite" id="TCLT_0000480101-mRNA-1">
    <property type="protein sequence ID" value="TCLT_0000480101-mRNA-1"/>
    <property type="gene ID" value="TCLT_0000480101"/>
</dbReference>
<dbReference type="Proteomes" id="UP000276776">
    <property type="component" value="Unassembled WGS sequence"/>
</dbReference>
<comment type="similarity">
    <text evidence="1">Belongs to the MT-A70-like family.</text>
</comment>
<protein>
    <submittedName>
        <fullName evidence="4">MT-A70 family protein</fullName>
    </submittedName>
</protein>
<dbReference type="PROSITE" id="PS51143">
    <property type="entry name" value="MT_A70"/>
    <property type="match status" value="1"/>
</dbReference>
<accession>A0A0N5CWS0</accession>
<proteinExistence type="inferred from homology"/>
<gene>
    <name evidence="2" type="ORF">TCLT_LOCUS4790</name>
</gene>
<keyword evidence="3" id="KW-1185">Reference proteome</keyword>
<dbReference type="OrthoDB" id="61116at2759"/>
<dbReference type="Pfam" id="PF05063">
    <property type="entry name" value="MT-A70"/>
    <property type="match status" value="1"/>
</dbReference>
<evidence type="ECO:0000313" key="3">
    <source>
        <dbReference type="Proteomes" id="UP000276776"/>
    </source>
</evidence>
<reference evidence="4" key="1">
    <citation type="submission" date="2017-02" db="UniProtKB">
        <authorList>
            <consortium name="WormBaseParasite"/>
        </authorList>
    </citation>
    <scope>IDENTIFICATION</scope>
</reference>